<sequence length="245" mass="26686">MLHSLPLPQLLSSRISHAHASRSRRVFGATSPALALHVDPSPLRIPSRTEAVATTLKTFFFSPKTLSPIVHVRPRPVISAMPCYAAPHALVHLRSMIGSVVDVSEAPAHHVRCSNPGTRSELPMMALLAVRCRPANASGVVIEQLSNQNLVSASCMHYRSKYDAVSPSLLCACLPFRACLVVDRGAGRGTTAGDHGSGKDRRFRALLHCRRRWRRLRATHWLARVARVVSLCSTAASSCACRSLH</sequence>
<comment type="caution">
    <text evidence="1">The sequence shown here is derived from an EMBL/GenBank/DDBJ whole genome shotgun (WGS) entry which is preliminary data.</text>
</comment>
<dbReference type="Proteomes" id="UP001492380">
    <property type="component" value="Unassembled WGS sequence"/>
</dbReference>
<gene>
    <name evidence="1" type="ORF">HDK90DRAFT_219478</name>
</gene>
<accession>A0ABR1YTD5</accession>
<evidence type="ECO:0000313" key="2">
    <source>
        <dbReference type="Proteomes" id="UP001492380"/>
    </source>
</evidence>
<organism evidence="1 2">
    <name type="scientific">Phyllosticta capitalensis</name>
    <dbReference type="NCBI Taxonomy" id="121624"/>
    <lineage>
        <taxon>Eukaryota</taxon>
        <taxon>Fungi</taxon>
        <taxon>Dikarya</taxon>
        <taxon>Ascomycota</taxon>
        <taxon>Pezizomycotina</taxon>
        <taxon>Dothideomycetes</taxon>
        <taxon>Dothideomycetes incertae sedis</taxon>
        <taxon>Botryosphaeriales</taxon>
        <taxon>Phyllostictaceae</taxon>
        <taxon>Phyllosticta</taxon>
    </lineage>
</organism>
<protein>
    <submittedName>
        <fullName evidence="1">Uncharacterized protein</fullName>
    </submittedName>
</protein>
<keyword evidence="2" id="KW-1185">Reference proteome</keyword>
<proteinExistence type="predicted"/>
<evidence type="ECO:0000313" key="1">
    <source>
        <dbReference type="EMBL" id="KAK8238246.1"/>
    </source>
</evidence>
<reference evidence="1 2" key="1">
    <citation type="submission" date="2024-04" db="EMBL/GenBank/DDBJ databases">
        <title>Phyllosticta paracitricarpa is synonymous to the EU quarantine fungus P. citricarpa based on phylogenomic analyses.</title>
        <authorList>
            <consortium name="Lawrence Berkeley National Laboratory"/>
            <person name="Van Ingen-Buijs V.A."/>
            <person name="Van Westerhoven A.C."/>
            <person name="Haridas S."/>
            <person name="Skiadas P."/>
            <person name="Martin F."/>
            <person name="Groenewald J.Z."/>
            <person name="Crous P.W."/>
            <person name="Seidl M.F."/>
        </authorList>
    </citation>
    <scope>NUCLEOTIDE SEQUENCE [LARGE SCALE GENOMIC DNA]</scope>
    <source>
        <strain evidence="1 2">CBS 123374</strain>
    </source>
</reference>
<name>A0ABR1YTD5_9PEZI</name>
<dbReference type="EMBL" id="JBBWRZ010000004">
    <property type="protein sequence ID" value="KAK8238246.1"/>
    <property type="molecule type" value="Genomic_DNA"/>
</dbReference>